<evidence type="ECO:0000259" key="12">
    <source>
        <dbReference type="Pfam" id="PF17766"/>
    </source>
</evidence>
<evidence type="ECO:0000256" key="6">
    <source>
        <dbReference type="ARBA" id="ARBA00023180"/>
    </source>
</evidence>
<dbReference type="Gene3D" id="3.40.50.200">
    <property type="entry name" value="Peptidase S8/S53 domain"/>
    <property type="match status" value="2"/>
</dbReference>
<dbReference type="InterPro" id="IPR045051">
    <property type="entry name" value="SBT"/>
</dbReference>
<feature type="region of interest" description="Disordered" evidence="9">
    <location>
        <begin position="77"/>
        <end position="96"/>
    </location>
</feature>
<sequence length="688" mass="73158">MNGLVPKQTLWTKARFGEDVIIANLDSGVWPESESFRDEGMGPIPTAWKGICQNEHDQRKLIGARYFHKGREAIAGPLNSTSSNSPRDTGGHGTHTLSIAGGAFAPSAAAFISFAGGGSAKGGAPRARVAAYKVCWPEAESGLLTCSSADILAGILSAVRDGADVISISASTSPTEVASLADDVIAVGSFRAVKNGIAVVASAGNLGPMAGTVANNAPWVITVAASAMDRDWASYVCFNEDQCLKNMGKTHGSTTKPSTLIVLVGGENIKGSNVAQYKSDWTLISPKGKSYSLDSLPKGKLYPFISSKEAKSANASSEQAKYCMVGSLHPKKVKGKIVVCTRGNSAVVEKGEAVKLAGGAGMVLVNNATTGDDLTAFFHVLPATHISYSDGLKLLSYIQSNELPVGCILPPKVELHKRPSPVMADFSSQGPNKITPEILKPDITAPGVNIVAAFTEGVGSTGYDFDMRRFPFYVQSGTSMSCPHVSGIVALLKNVHPDWSPSAIKSAIMTTARVQDNKGESIKNTSLAKATPFNYGSGHVWPNRAMDPGLIYDTNITDYLNFLCAIGYNSSQIAVFEFYSCPSNPPAPEDLNYPSITVPNLGSGSITVTRRVKNVGAPSTYMARVRSPKGVSVLVDPERITFEKIDEEKVFQIVLRQKVRKPIKDYAFGSLTWYDGKHLVRSPIVVKS</sequence>
<feature type="domain" description="Peptidase S8/S53" evidence="10">
    <location>
        <begin position="17"/>
        <end position="523"/>
    </location>
</feature>
<keyword evidence="2 8" id="KW-0645">Protease</keyword>
<evidence type="ECO:0000313" key="14">
    <source>
        <dbReference type="Proteomes" id="UP000236161"/>
    </source>
</evidence>
<dbReference type="Pfam" id="PF17766">
    <property type="entry name" value="fn3_6"/>
    <property type="match status" value="1"/>
</dbReference>
<dbReference type="PROSITE" id="PS00138">
    <property type="entry name" value="SUBTILASE_SER"/>
    <property type="match status" value="1"/>
</dbReference>
<evidence type="ECO:0000256" key="3">
    <source>
        <dbReference type="ARBA" id="ARBA00022729"/>
    </source>
</evidence>
<evidence type="ECO:0000256" key="5">
    <source>
        <dbReference type="ARBA" id="ARBA00022825"/>
    </source>
</evidence>
<keyword evidence="6" id="KW-0325">Glycoprotein</keyword>
<evidence type="ECO:0000259" key="10">
    <source>
        <dbReference type="Pfam" id="PF00082"/>
    </source>
</evidence>
<dbReference type="Pfam" id="PF00082">
    <property type="entry name" value="Peptidase_S8"/>
    <property type="match status" value="1"/>
</dbReference>
<comment type="similarity">
    <text evidence="1 8">Belongs to the peptidase S8 family.</text>
</comment>
<feature type="domain" description="Subtilisin-like protease fibronectin type-III" evidence="12">
    <location>
        <begin position="590"/>
        <end position="686"/>
    </location>
</feature>
<proteinExistence type="inferred from homology"/>
<keyword evidence="5 8" id="KW-0720">Serine protease</keyword>
<dbReference type="InterPro" id="IPR003137">
    <property type="entry name" value="PA_domain"/>
</dbReference>
<dbReference type="SUPFAM" id="SSF52743">
    <property type="entry name" value="Subtilisin-like"/>
    <property type="match status" value="1"/>
</dbReference>
<dbReference type="Proteomes" id="UP000236161">
    <property type="component" value="Unassembled WGS sequence"/>
</dbReference>
<accession>A0A2I0ASV2</accession>
<dbReference type="PROSITE" id="PS51892">
    <property type="entry name" value="SUBTILASE"/>
    <property type="match status" value="1"/>
</dbReference>
<dbReference type="InterPro" id="IPR041469">
    <property type="entry name" value="Subtilisin-like_FN3"/>
</dbReference>
<evidence type="ECO:0000256" key="4">
    <source>
        <dbReference type="ARBA" id="ARBA00022801"/>
    </source>
</evidence>
<dbReference type="PRINTS" id="PR00723">
    <property type="entry name" value="SUBTILISIN"/>
</dbReference>
<dbReference type="InterPro" id="IPR046450">
    <property type="entry name" value="PA_dom_sf"/>
</dbReference>
<dbReference type="OrthoDB" id="206201at2759"/>
<evidence type="ECO:0000256" key="2">
    <source>
        <dbReference type="ARBA" id="ARBA00022670"/>
    </source>
</evidence>
<dbReference type="InterPro" id="IPR023828">
    <property type="entry name" value="Peptidase_S8_Ser-AS"/>
</dbReference>
<dbReference type="InterPro" id="IPR036852">
    <property type="entry name" value="Peptidase_S8/S53_dom_sf"/>
</dbReference>
<keyword evidence="14" id="KW-1185">Reference proteome</keyword>
<feature type="active site" description="Charge relay system" evidence="7 8">
    <location>
        <position position="26"/>
    </location>
</feature>
<evidence type="ECO:0000256" key="1">
    <source>
        <dbReference type="ARBA" id="ARBA00011073"/>
    </source>
</evidence>
<dbReference type="InterPro" id="IPR000209">
    <property type="entry name" value="Peptidase_S8/S53_dom"/>
</dbReference>
<dbReference type="GO" id="GO:0004252">
    <property type="term" value="F:serine-type endopeptidase activity"/>
    <property type="evidence" value="ECO:0007669"/>
    <property type="project" value="UniProtKB-UniRule"/>
</dbReference>
<dbReference type="Gene3D" id="2.60.40.2310">
    <property type="match status" value="1"/>
</dbReference>
<evidence type="ECO:0000256" key="7">
    <source>
        <dbReference type="PIRSR" id="PIRSR615500-1"/>
    </source>
</evidence>
<feature type="domain" description="PA" evidence="11">
    <location>
        <begin position="321"/>
        <end position="394"/>
    </location>
</feature>
<name>A0A2I0ASV2_9ASPA</name>
<organism evidence="13 14">
    <name type="scientific">Apostasia shenzhenica</name>
    <dbReference type="NCBI Taxonomy" id="1088818"/>
    <lineage>
        <taxon>Eukaryota</taxon>
        <taxon>Viridiplantae</taxon>
        <taxon>Streptophyta</taxon>
        <taxon>Embryophyta</taxon>
        <taxon>Tracheophyta</taxon>
        <taxon>Spermatophyta</taxon>
        <taxon>Magnoliopsida</taxon>
        <taxon>Liliopsida</taxon>
        <taxon>Asparagales</taxon>
        <taxon>Orchidaceae</taxon>
        <taxon>Apostasioideae</taxon>
        <taxon>Apostasia</taxon>
    </lineage>
</organism>
<evidence type="ECO:0000256" key="9">
    <source>
        <dbReference type="SAM" id="MobiDB-lite"/>
    </source>
</evidence>
<dbReference type="InterPro" id="IPR015500">
    <property type="entry name" value="Peptidase_S8_subtilisin-rel"/>
</dbReference>
<dbReference type="STRING" id="1088818.A0A2I0ASV2"/>
<dbReference type="AlphaFoldDB" id="A0A2I0ASV2"/>
<dbReference type="PANTHER" id="PTHR10795">
    <property type="entry name" value="PROPROTEIN CONVERTASE SUBTILISIN/KEXIN"/>
    <property type="match status" value="1"/>
</dbReference>
<keyword evidence="3" id="KW-0732">Signal</keyword>
<evidence type="ECO:0000313" key="13">
    <source>
        <dbReference type="EMBL" id="PKA58624.1"/>
    </source>
</evidence>
<dbReference type="GO" id="GO:0006508">
    <property type="term" value="P:proteolysis"/>
    <property type="evidence" value="ECO:0007669"/>
    <property type="project" value="UniProtKB-KW"/>
</dbReference>
<dbReference type="SUPFAM" id="SSF52025">
    <property type="entry name" value="PA domain"/>
    <property type="match status" value="1"/>
</dbReference>
<reference evidence="13 14" key="1">
    <citation type="journal article" date="2017" name="Nature">
        <title>The Apostasia genome and the evolution of orchids.</title>
        <authorList>
            <person name="Zhang G.Q."/>
            <person name="Liu K.W."/>
            <person name="Li Z."/>
            <person name="Lohaus R."/>
            <person name="Hsiao Y.Y."/>
            <person name="Niu S.C."/>
            <person name="Wang J.Y."/>
            <person name="Lin Y.C."/>
            <person name="Xu Q."/>
            <person name="Chen L.J."/>
            <person name="Yoshida K."/>
            <person name="Fujiwara S."/>
            <person name="Wang Z.W."/>
            <person name="Zhang Y.Q."/>
            <person name="Mitsuda N."/>
            <person name="Wang M."/>
            <person name="Liu G.H."/>
            <person name="Pecoraro L."/>
            <person name="Huang H.X."/>
            <person name="Xiao X.J."/>
            <person name="Lin M."/>
            <person name="Wu X.Y."/>
            <person name="Wu W.L."/>
            <person name="Chen Y.Y."/>
            <person name="Chang S.B."/>
            <person name="Sakamoto S."/>
            <person name="Ohme-Takagi M."/>
            <person name="Yagi M."/>
            <person name="Zeng S.J."/>
            <person name="Shen C.Y."/>
            <person name="Yeh C.M."/>
            <person name="Luo Y.B."/>
            <person name="Tsai W.C."/>
            <person name="Van de Peer Y."/>
            <person name="Liu Z.J."/>
        </authorList>
    </citation>
    <scope>NUCLEOTIDE SEQUENCE [LARGE SCALE GENOMIC DNA]</scope>
    <source>
        <strain evidence="14">cv. Shenzhen</strain>
        <tissue evidence="13">Stem</tissue>
    </source>
</reference>
<protein>
    <submittedName>
        <fullName evidence="13">Subtilisin-like protease</fullName>
    </submittedName>
</protein>
<dbReference type="FunFam" id="3.50.30.30:FF:000005">
    <property type="entry name" value="subtilisin-like protease SBT1.5"/>
    <property type="match status" value="1"/>
</dbReference>
<dbReference type="CDD" id="cd02120">
    <property type="entry name" value="PA_subtilisin_like"/>
    <property type="match status" value="1"/>
</dbReference>
<feature type="active site" description="Charge relay system" evidence="7 8">
    <location>
        <position position="92"/>
    </location>
</feature>
<dbReference type="FunFam" id="2.60.40.2310:FF:000001">
    <property type="entry name" value="Subtilisin-like protease SBT1.5"/>
    <property type="match status" value="1"/>
</dbReference>
<dbReference type="EMBL" id="KZ451951">
    <property type="protein sequence ID" value="PKA58624.1"/>
    <property type="molecule type" value="Genomic_DNA"/>
</dbReference>
<dbReference type="Pfam" id="PF02225">
    <property type="entry name" value="PA"/>
    <property type="match status" value="1"/>
</dbReference>
<feature type="active site" description="Charge relay system" evidence="7 8">
    <location>
        <position position="479"/>
    </location>
</feature>
<evidence type="ECO:0000259" key="11">
    <source>
        <dbReference type="Pfam" id="PF02225"/>
    </source>
</evidence>
<keyword evidence="4 8" id="KW-0378">Hydrolase</keyword>
<feature type="compositionally biased region" description="Polar residues" evidence="9">
    <location>
        <begin position="78"/>
        <end position="87"/>
    </location>
</feature>
<gene>
    <name evidence="13" type="primary">ARA12</name>
    <name evidence="13" type="ORF">AXF42_Ash008911</name>
</gene>
<evidence type="ECO:0000256" key="8">
    <source>
        <dbReference type="PROSITE-ProRule" id="PRU01240"/>
    </source>
</evidence>